<dbReference type="PaxDb" id="3218-PP1S38_192V6.1"/>
<reference evidence="1 3" key="2">
    <citation type="journal article" date="2018" name="Plant J.">
        <title>The Physcomitrella patens chromosome-scale assembly reveals moss genome structure and evolution.</title>
        <authorList>
            <person name="Lang D."/>
            <person name="Ullrich K.K."/>
            <person name="Murat F."/>
            <person name="Fuchs J."/>
            <person name="Jenkins J."/>
            <person name="Haas F.B."/>
            <person name="Piednoel M."/>
            <person name="Gundlach H."/>
            <person name="Van Bel M."/>
            <person name="Meyberg R."/>
            <person name="Vives C."/>
            <person name="Morata J."/>
            <person name="Symeonidi A."/>
            <person name="Hiss M."/>
            <person name="Muchero W."/>
            <person name="Kamisugi Y."/>
            <person name="Saleh O."/>
            <person name="Blanc G."/>
            <person name="Decker E.L."/>
            <person name="van Gessel N."/>
            <person name="Grimwood J."/>
            <person name="Hayes R.D."/>
            <person name="Graham S.W."/>
            <person name="Gunter L.E."/>
            <person name="McDaniel S.F."/>
            <person name="Hoernstein S.N.W."/>
            <person name="Larsson A."/>
            <person name="Li F.W."/>
            <person name="Perroud P.F."/>
            <person name="Phillips J."/>
            <person name="Ranjan P."/>
            <person name="Rokshar D.S."/>
            <person name="Rothfels C.J."/>
            <person name="Schneider L."/>
            <person name="Shu S."/>
            <person name="Stevenson D.W."/>
            <person name="Thummler F."/>
            <person name="Tillich M."/>
            <person name="Villarreal Aguilar J.C."/>
            <person name="Widiez T."/>
            <person name="Wong G.K."/>
            <person name="Wymore A."/>
            <person name="Zhang Y."/>
            <person name="Zimmer A.D."/>
            <person name="Quatrano R.S."/>
            <person name="Mayer K.F.X."/>
            <person name="Goodstein D."/>
            <person name="Casacuberta J.M."/>
            <person name="Vandepoele K."/>
            <person name="Reski R."/>
            <person name="Cuming A.C."/>
            <person name="Tuskan G.A."/>
            <person name="Maumus F."/>
            <person name="Salse J."/>
            <person name="Schmutz J."/>
            <person name="Rensing S.A."/>
        </authorList>
    </citation>
    <scope>NUCLEOTIDE SEQUENCE [LARGE SCALE GENOMIC DNA]</scope>
    <source>
        <strain evidence="2 3">cv. Gransden 2004</strain>
    </source>
</reference>
<dbReference type="EMBL" id="ABEU02000001">
    <property type="protein sequence ID" value="PNR61961.1"/>
    <property type="molecule type" value="Genomic_DNA"/>
</dbReference>
<dbReference type="Gramene" id="Pp3c1_8320V3.1">
    <property type="protein sequence ID" value="Pp3c1_8320V3.1"/>
    <property type="gene ID" value="Pp3c1_8320"/>
</dbReference>
<sequence length="70" mass="7518">MTMIGATAGGRAVLGDQARARCFGFRPSWICYAAVCSTIRVHDALPFAARFESIHVQGNCEAEIVVCNLS</sequence>
<reference evidence="1 3" key="1">
    <citation type="journal article" date="2008" name="Science">
        <title>The Physcomitrella genome reveals evolutionary insights into the conquest of land by plants.</title>
        <authorList>
            <person name="Rensing S."/>
            <person name="Lang D."/>
            <person name="Zimmer A."/>
            <person name="Terry A."/>
            <person name="Salamov A."/>
            <person name="Shapiro H."/>
            <person name="Nishiyama T."/>
            <person name="Perroud P.-F."/>
            <person name="Lindquist E."/>
            <person name="Kamisugi Y."/>
            <person name="Tanahashi T."/>
            <person name="Sakakibara K."/>
            <person name="Fujita T."/>
            <person name="Oishi K."/>
            <person name="Shin-I T."/>
            <person name="Kuroki Y."/>
            <person name="Toyoda A."/>
            <person name="Suzuki Y."/>
            <person name="Hashimoto A."/>
            <person name="Yamaguchi K."/>
            <person name="Sugano A."/>
            <person name="Kohara Y."/>
            <person name="Fujiyama A."/>
            <person name="Anterola A."/>
            <person name="Aoki S."/>
            <person name="Ashton N."/>
            <person name="Barbazuk W.B."/>
            <person name="Barker E."/>
            <person name="Bennetzen J."/>
            <person name="Bezanilla M."/>
            <person name="Blankenship R."/>
            <person name="Cho S.H."/>
            <person name="Dutcher S."/>
            <person name="Estelle M."/>
            <person name="Fawcett J.A."/>
            <person name="Gundlach H."/>
            <person name="Hanada K."/>
            <person name="Heyl A."/>
            <person name="Hicks K.A."/>
            <person name="Hugh J."/>
            <person name="Lohr M."/>
            <person name="Mayer K."/>
            <person name="Melkozernov A."/>
            <person name="Murata T."/>
            <person name="Nelson D."/>
            <person name="Pils B."/>
            <person name="Prigge M."/>
            <person name="Reiss B."/>
            <person name="Renner T."/>
            <person name="Rombauts S."/>
            <person name="Rushton P."/>
            <person name="Sanderfoot A."/>
            <person name="Schween G."/>
            <person name="Shiu S.-H."/>
            <person name="Stueber K."/>
            <person name="Theodoulou F.L."/>
            <person name="Tu H."/>
            <person name="Van de Peer Y."/>
            <person name="Verrier P.J."/>
            <person name="Waters E."/>
            <person name="Wood A."/>
            <person name="Yang L."/>
            <person name="Cove D."/>
            <person name="Cuming A."/>
            <person name="Hasebe M."/>
            <person name="Lucas S."/>
            <person name="Mishler D.B."/>
            <person name="Reski R."/>
            <person name="Grigoriev I."/>
            <person name="Quatrano R.S."/>
            <person name="Boore J.L."/>
        </authorList>
    </citation>
    <scope>NUCLEOTIDE SEQUENCE [LARGE SCALE GENOMIC DNA]</scope>
    <source>
        <strain evidence="2 3">cv. Gransden 2004</strain>
    </source>
</reference>
<protein>
    <submittedName>
        <fullName evidence="1 2">Uncharacterized protein</fullName>
    </submittedName>
</protein>
<dbReference type="AlphaFoldDB" id="A0A2K1L7K0"/>
<dbReference type="EnsemblPlants" id="Pp3c1_8320V3.2">
    <property type="protein sequence ID" value="Pp3c1_8320V3.2"/>
    <property type="gene ID" value="Pp3c1_8320"/>
</dbReference>
<evidence type="ECO:0000313" key="3">
    <source>
        <dbReference type="Proteomes" id="UP000006727"/>
    </source>
</evidence>
<dbReference type="InParanoid" id="A0A2K1L7K0"/>
<dbReference type="Proteomes" id="UP000006727">
    <property type="component" value="Chromosome 1"/>
</dbReference>
<evidence type="ECO:0000313" key="1">
    <source>
        <dbReference type="EMBL" id="PNR61961.1"/>
    </source>
</evidence>
<organism evidence="1">
    <name type="scientific">Physcomitrium patens</name>
    <name type="common">Spreading-leaved earth moss</name>
    <name type="synonym">Physcomitrella patens</name>
    <dbReference type="NCBI Taxonomy" id="3218"/>
    <lineage>
        <taxon>Eukaryota</taxon>
        <taxon>Viridiplantae</taxon>
        <taxon>Streptophyta</taxon>
        <taxon>Embryophyta</taxon>
        <taxon>Bryophyta</taxon>
        <taxon>Bryophytina</taxon>
        <taxon>Bryopsida</taxon>
        <taxon>Funariidae</taxon>
        <taxon>Funariales</taxon>
        <taxon>Funariaceae</taxon>
        <taxon>Physcomitrium</taxon>
    </lineage>
</organism>
<dbReference type="Gramene" id="Pp3c1_8320V3.2">
    <property type="protein sequence ID" value="Pp3c1_8320V3.2"/>
    <property type="gene ID" value="Pp3c1_8320"/>
</dbReference>
<accession>A0A2K1L7K0</accession>
<evidence type="ECO:0000313" key="2">
    <source>
        <dbReference type="EnsemblPlants" id="Pp3c1_8320V3.1"/>
    </source>
</evidence>
<dbReference type="EnsemblPlants" id="Pp3c1_8320V3.1">
    <property type="protein sequence ID" value="Pp3c1_8320V3.1"/>
    <property type="gene ID" value="Pp3c1_8320"/>
</dbReference>
<proteinExistence type="predicted"/>
<gene>
    <name evidence="1" type="ORF">PHYPA_000385</name>
</gene>
<name>A0A2K1L7K0_PHYPA</name>
<reference evidence="2" key="3">
    <citation type="submission" date="2020-12" db="UniProtKB">
        <authorList>
            <consortium name="EnsemblPlants"/>
        </authorList>
    </citation>
    <scope>IDENTIFICATION</scope>
</reference>
<keyword evidence="3" id="KW-1185">Reference proteome</keyword>